<keyword evidence="2" id="KW-0521">NADP</keyword>
<keyword evidence="5" id="KW-1185">Reference proteome</keyword>
<dbReference type="Gene3D" id="3.90.25.10">
    <property type="entry name" value="UDP-galactose 4-epimerase, domain 1"/>
    <property type="match status" value="1"/>
</dbReference>
<dbReference type="InterPro" id="IPR036291">
    <property type="entry name" value="NAD(P)-bd_dom_sf"/>
</dbReference>
<evidence type="ECO:0000256" key="1">
    <source>
        <dbReference type="ARBA" id="ARBA00006328"/>
    </source>
</evidence>
<proteinExistence type="inferred from homology"/>
<reference evidence="4 5" key="1">
    <citation type="journal article" date="2016" name="BMC Genomics">
        <title>Comparative genomic and transcriptomic analyses of the Fuzhuan brick tea-fermentation fungus Aspergillus cristatus.</title>
        <authorList>
            <person name="Ge Y."/>
            <person name="Wang Y."/>
            <person name="Liu Y."/>
            <person name="Tan Y."/>
            <person name="Ren X."/>
            <person name="Zhang X."/>
            <person name="Hyde K.D."/>
            <person name="Liu Y."/>
            <person name="Liu Z."/>
        </authorList>
    </citation>
    <scope>NUCLEOTIDE SEQUENCE [LARGE SCALE GENOMIC DNA]</scope>
    <source>
        <strain evidence="4 5">GZAAS20.1005</strain>
    </source>
</reference>
<comment type="caution">
    <text evidence="4">The sequence shown here is derived from an EMBL/GenBank/DDBJ whole genome shotgun (WGS) entry which is preliminary data.</text>
</comment>
<dbReference type="InterPro" id="IPR051164">
    <property type="entry name" value="NmrA-like_oxidored"/>
</dbReference>
<evidence type="ECO:0000259" key="3">
    <source>
        <dbReference type="Pfam" id="PF05368"/>
    </source>
</evidence>
<dbReference type="PANTHER" id="PTHR42748:SF31">
    <property type="entry name" value="NMRA-LIKE DOMAIN-CONTAINING PROTEIN-RELATED"/>
    <property type="match status" value="1"/>
</dbReference>
<evidence type="ECO:0000313" key="4">
    <source>
        <dbReference type="EMBL" id="ODM17050.1"/>
    </source>
</evidence>
<dbReference type="GO" id="GO:0005634">
    <property type="term" value="C:nucleus"/>
    <property type="evidence" value="ECO:0007669"/>
    <property type="project" value="TreeGrafter"/>
</dbReference>
<dbReference type="SUPFAM" id="SSF51735">
    <property type="entry name" value="NAD(P)-binding Rossmann-fold domains"/>
    <property type="match status" value="1"/>
</dbReference>
<gene>
    <name evidence="4" type="ORF">SI65_07449</name>
</gene>
<dbReference type="AlphaFoldDB" id="A0A1E3B7U6"/>
<name>A0A1E3B7U6_ASPCR</name>
<dbReference type="Gene3D" id="3.40.50.720">
    <property type="entry name" value="NAD(P)-binding Rossmann-like Domain"/>
    <property type="match status" value="1"/>
</dbReference>
<dbReference type="STRING" id="573508.A0A1E3B7U6"/>
<accession>A0A1E3B7U6</accession>
<dbReference type="Proteomes" id="UP000094569">
    <property type="component" value="Unassembled WGS sequence"/>
</dbReference>
<sequence>MAPRTVVVIGATGLQGGSVVSELLQRPGTYKVRALTREPTKPAAQSLAARGAEVRRADLDVGADALATAFSGAHAIYALTDFWQKQSASAEIAQGKSIADAAARIPTLKHFVWSALPDPEKLSGGRFLKVNHWKSKSLVTEYIQREKPDLWAKTTTILFPNYFENCITSPERYLPVPDANGIYTLSFLHSPDTVMPNVAIADTGKLVRIILEAGSEYFTKTIAFYSQALSEAEKLNALGYNIPTQYRKISADEFQQILESRDGMSAEMAVDFTEQLLIFEEFGNIYAREEFVQAKEIPGLTLRNWADFIRENKFPVKRT</sequence>
<evidence type="ECO:0000313" key="5">
    <source>
        <dbReference type="Proteomes" id="UP000094569"/>
    </source>
</evidence>
<dbReference type="OrthoDB" id="300709at2759"/>
<feature type="domain" description="NmrA-like" evidence="3">
    <location>
        <begin position="5"/>
        <end position="286"/>
    </location>
</feature>
<organism evidence="4 5">
    <name type="scientific">Aspergillus cristatus</name>
    <name type="common">Chinese Fuzhuan brick tea-fermentation fungus</name>
    <name type="synonym">Eurotium cristatum</name>
    <dbReference type="NCBI Taxonomy" id="573508"/>
    <lineage>
        <taxon>Eukaryota</taxon>
        <taxon>Fungi</taxon>
        <taxon>Dikarya</taxon>
        <taxon>Ascomycota</taxon>
        <taxon>Pezizomycotina</taxon>
        <taxon>Eurotiomycetes</taxon>
        <taxon>Eurotiomycetidae</taxon>
        <taxon>Eurotiales</taxon>
        <taxon>Aspergillaceae</taxon>
        <taxon>Aspergillus</taxon>
        <taxon>Aspergillus subgen. Aspergillus</taxon>
    </lineage>
</organism>
<protein>
    <recommendedName>
        <fullName evidence="3">NmrA-like domain-containing protein</fullName>
    </recommendedName>
</protein>
<dbReference type="EMBL" id="JXNT01000009">
    <property type="protein sequence ID" value="ODM17050.1"/>
    <property type="molecule type" value="Genomic_DNA"/>
</dbReference>
<comment type="similarity">
    <text evidence="1">Belongs to the NmrA-type oxidoreductase family.</text>
</comment>
<dbReference type="CDD" id="cd05251">
    <property type="entry name" value="NmrA_like_SDR_a"/>
    <property type="match status" value="1"/>
</dbReference>
<dbReference type="PANTHER" id="PTHR42748">
    <property type="entry name" value="NITROGEN METABOLITE REPRESSION PROTEIN NMRA FAMILY MEMBER"/>
    <property type="match status" value="1"/>
</dbReference>
<evidence type="ECO:0000256" key="2">
    <source>
        <dbReference type="ARBA" id="ARBA00022857"/>
    </source>
</evidence>
<dbReference type="InterPro" id="IPR008030">
    <property type="entry name" value="NmrA-like"/>
</dbReference>
<dbReference type="Pfam" id="PF05368">
    <property type="entry name" value="NmrA"/>
    <property type="match status" value="1"/>
</dbReference>
<dbReference type="VEuPathDB" id="FungiDB:SI65_07449"/>